<comment type="caution">
    <text evidence="1">The sequence shown here is derived from an EMBL/GenBank/DDBJ whole genome shotgun (WGS) entry which is preliminary data.</text>
</comment>
<evidence type="ECO:0000313" key="2">
    <source>
        <dbReference type="Proteomes" id="UP000714380"/>
    </source>
</evidence>
<accession>A0ABS7ZLH1</accession>
<reference evidence="1 2" key="1">
    <citation type="submission" date="2020-12" db="EMBL/GenBank/DDBJ databases">
        <title>Novel Thalassolituus-related marine hydrocarbonoclastic bacteria mediated algae-derived hydrocarbons mineralization in twilight zone of the northern South China Sea.</title>
        <authorList>
            <person name="Dong C."/>
        </authorList>
    </citation>
    <scope>NUCLEOTIDE SEQUENCE [LARGE SCALE GENOMIC DNA]</scope>
    <source>
        <strain evidence="1 2">IMCC1826</strain>
    </source>
</reference>
<sequence length="208" mass="23047">MAADDTDKLHFLNMRFAQAAPDSQLWQYGWFGLFSGVAAVNGIAYSQTEGEHNRYDRKVGFTTSFLGAADMLLNPMRTHSFAEQLRAMPENTPEQRYSKLARAEAWMKIAAERERYEQSTLNHVLASVVNGLAGLAVAKDDGRVADGWMTFITGVVASEVKILSAPEHMLATEYLYNSGKLVTETAKADAPRWQIAAFGPVLSASYRF</sequence>
<name>A0ABS7ZLH1_9GAMM</name>
<dbReference type="RefSeq" id="WP_225670490.1">
    <property type="nucleotide sequence ID" value="NZ_JAEDAH010000001.1"/>
</dbReference>
<protein>
    <recommendedName>
        <fullName evidence="3">DUF2264 domain-containing protein</fullName>
    </recommendedName>
</protein>
<gene>
    <name evidence="1" type="ORF">I9W95_00270</name>
</gene>
<organism evidence="1 2">
    <name type="scientific">Thalassolituus marinus</name>
    <dbReference type="NCBI Taxonomy" id="671053"/>
    <lineage>
        <taxon>Bacteria</taxon>
        <taxon>Pseudomonadati</taxon>
        <taxon>Pseudomonadota</taxon>
        <taxon>Gammaproteobacteria</taxon>
        <taxon>Oceanospirillales</taxon>
        <taxon>Oceanospirillaceae</taxon>
        <taxon>Thalassolituus</taxon>
    </lineage>
</organism>
<dbReference type="Proteomes" id="UP000714380">
    <property type="component" value="Unassembled WGS sequence"/>
</dbReference>
<proteinExistence type="predicted"/>
<dbReference type="EMBL" id="JAEDAH010000001">
    <property type="protein sequence ID" value="MCA6062033.1"/>
    <property type="molecule type" value="Genomic_DNA"/>
</dbReference>
<evidence type="ECO:0008006" key="3">
    <source>
        <dbReference type="Google" id="ProtNLM"/>
    </source>
</evidence>
<evidence type="ECO:0000313" key="1">
    <source>
        <dbReference type="EMBL" id="MCA6062033.1"/>
    </source>
</evidence>
<keyword evidence="2" id="KW-1185">Reference proteome</keyword>